<proteinExistence type="predicted"/>
<keyword evidence="1" id="KW-1133">Transmembrane helix</keyword>
<accession>A0ABR8SBR4</accession>
<evidence type="ECO:0000256" key="1">
    <source>
        <dbReference type="SAM" id="Phobius"/>
    </source>
</evidence>
<name>A0ABR8SBR4_9BURK</name>
<feature type="transmembrane region" description="Helical" evidence="1">
    <location>
        <begin position="6"/>
        <end position="27"/>
    </location>
</feature>
<feature type="transmembrane region" description="Helical" evidence="1">
    <location>
        <begin position="69"/>
        <end position="94"/>
    </location>
</feature>
<evidence type="ECO:0000313" key="2">
    <source>
        <dbReference type="EMBL" id="MBD7960885.1"/>
    </source>
</evidence>
<protein>
    <submittedName>
        <fullName evidence="2">AzlD domain-containing protein</fullName>
    </submittedName>
</protein>
<keyword evidence="3" id="KW-1185">Reference proteome</keyword>
<dbReference type="Proteomes" id="UP000634919">
    <property type="component" value="Unassembled WGS sequence"/>
</dbReference>
<reference evidence="2 3" key="1">
    <citation type="submission" date="2020-08" db="EMBL/GenBank/DDBJ databases">
        <title>A Genomic Blueprint of the Chicken Gut Microbiome.</title>
        <authorList>
            <person name="Gilroy R."/>
            <person name="Ravi A."/>
            <person name="Getino M."/>
            <person name="Pursley I."/>
            <person name="Horton D.L."/>
            <person name="Alikhan N.-F."/>
            <person name="Baker D."/>
            <person name="Gharbi K."/>
            <person name="Hall N."/>
            <person name="Watson M."/>
            <person name="Adriaenssens E.M."/>
            <person name="Foster-Nyarko E."/>
            <person name="Jarju S."/>
            <person name="Secka A."/>
            <person name="Antonio M."/>
            <person name="Oren A."/>
            <person name="Chaudhuri R."/>
            <person name="La Ragione R.M."/>
            <person name="Hildebrand F."/>
            <person name="Pallen M.J."/>
        </authorList>
    </citation>
    <scope>NUCLEOTIDE SEQUENCE [LARGE SCALE GENOMIC DNA]</scope>
    <source>
        <strain evidence="2 3">Sa2CVA6</strain>
    </source>
</reference>
<dbReference type="InterPro" id="IPR008407">
    <property type="entry name" value="Brnchd-chn_aa_trnsp_AzlD"/>
</dbReference>
<keyword evidence="1" id="KW-0812">Transmembrane</keyword>
<comment type="caution">
    <text evidence="2">The sequence shown here is derived from an EMBL/GenBank/DDBJ whole genome shotgun (WGS) entry which is preliminary data.</text>
</comment>
<dbReference type="RefSeq" id="WP_191723300.1">
    <property type="nucleotide sequence ID" value="NZ_JACSQK010000005.1"/>
</dbReference>
<keyword evidence="1" id="KW-0472">Membrane</keyword>
<gene>
    <name evidence="2" type="ORF">H9646_10330</name>
</gene>
<feature type="transmembrane region" description="Helical" evidence="1">
    <location>
        <begin position="39"/>
        <end position="63"/>
    </location>
</feature>
<dbReference type="Pfam" id="PF05437">
    <property type="entry name" value="AzlD"/>
    <property type="match status" value="1"/>
</dbReference>
<sequence length="105" mass="10973">MSLDLWHWIVLASAAAFALKLAGYAVPARWLQSPRMAQVAASMTVALLAALTVMNTFAAGTVLVADARLAALVVAGVALWLRAPFLLVVLLGAASAGITRWLMQG</sequence>
<organism evidence="2 3">
    <name type="scientific">Comamonas avium</name>
    <dbReference type="NCBI Taxonomy" id="2762231"/>
    <lineage>
        <taxon>Bacteria</taxon>
        <taxon>Pseudomonadati</taxon>
        <taxon>Pseudomonadota</taxon>
        <taxon>Betaproteobacteria</taxon>
        <taxon>Burkholderiales</taxon>
        <taxon>Comamonadaceae</taxon>
        <taxon>Comamonas</taxon>
    </lineage>
</organism>
<evidence type="ECO:0000313" key="3">
    <source>
        <dbReference type="Proteomes" id="UP000634919"/>
    </source>
</evidence>
<dbReference type="EMBL" id="JACSQK010000005">
    <property type="protein sequence ID" value="MBD7960885.1"/>
    <property type="molecule type" value="Genomic_DNA"/>
</dbReference>